<accession>A0A1I1NBU1</accession>
<keyword evidence="3" id="KW-1185">Reference proteome</keyword>
<keyword evidence="1" id="KW-0732">Signal</keyword>
<organism evidence="2 3">
    <name type="scientific">Massilia yuzhufengensis</name>
    <dbReference type="NCBI Taxonomy" id="1164594"/>
    <lineage>
        <taxon>Bacteria</taxon>
        <taxon>Pseudomonadati</taxon>
        <taxon>Pseudomonadota</taxon>
        <taxon>Betaproteobacteria</taxon>
        <taxon>Burkholderiales</taxon>
        <taxon>Oxalobacteraceae</taxon>
        <taxon>Telluria group</taxon>
        <taxon>Massilia</taxon>
    </lineage>
</organism>
<name>A0A1I1NBU1_9BURK</name>
<reference evidence="3" key="1">
    <citation type="submission" date="2016-10" db="EMBL/GenBank/DDBJ databases">
        <authorList>
            <person name="Varghese N."/>
            <person name="Submissions S."/>
        </authorList>
    </citation>
    <scope>NUCLEOTIDE SEQUENCE [LARGE SCALE GENOMIC DNA]</scope>
    <source>
        <strain evidence="3">CGMCC 1.12041</strain>
    </source>
</reference>
<gene>
    <name evidence="2" type="ORF">SAMN05216204_11240</name>
</gene>
<dbReference type="Proteomes" id="UP000198639">
    <property type="component" value="Unassembled WGS sequence"/>
</dbReference>
<feature type="chain" id="PRO_5011646750" evidence="1">
    <location>
        <begin position="26"/>
        <end position="86"/>
    </location>
</feature>
<protein>
    <submittedName>
        <fullName evidence="2">Uncharacterized protein</fullName>
    </submittedName>
</protein>
<evidence type="ECO:0000256" key="1">
    <source>
        <dbReference type="SAM" id="SignalP"/>
    </source>
</evidence>
<dbReference type="EMBL" id="FOLD01000012">
    <property type="protein sequence ID" value="SFC91220.1"/>
    <property type="molecule type" value="Genomic_DNA"/>
</dbReference>
<proteinExistence type="predicted"/>
<dbReference type="STRING" id="1164594.SAMN05216204_11240"/>
<feature type="signal peptide" evidence="1">
    <location>
        <begin position="1"/>
        <end position="25"/>
    </location>
</feature>
<evidence type="ECO:0000313" key="2">
    <source>
        <dbReference type="EMBL" id="SFC91220.1"/>
    </source>
</evidence>
<sequence length="86" mass="9319">MRNLMKRFSLCLFALALFASSAAQALPAYHVKVNTRGLSGPALMDFTFLANAGATPANAILSNFRAGKHPKREQISHGESPVLKNY</sequence>
<dbReference type="AlphaFoldDB" id="A0A1I1NBU1"/>
<evidence type="ECO:0000313" key="3">
    <source>
        <dbReference type="Proteomes" id="UP000198639"/>
    </source>
</evidence>